<feature type="region of interest" description="Disordered" evidence="1">
    <location>
        <begin position="1141"/>
        <end position="1172"/>
    </location>
</feature>
<dbReference type="InterPro" id="IPR023299">
    <property type="entry name" value="ATPase_P-typ_cyto_dom_N"/>
</dbReference>
<dbReference type="GO" id="GO:0005768">
    <property type="term" value="C:endosome"/>
    <property type="evidence" value="ECO:0007669"/>
    <property type="project" value="TreeGrafter"/>
</dbReference>
<dbReference type="EMBL" id="JAFBMS010000056">
    <property type="protein sequence ID" value="KAG9339230.1"/>
    <property type="molecule type" value="Genomic_DNA"/>
</dbReference>
<evidence type="ECO:0000256" key="1">
    <source>
        <dbReference type="SAM" id="MobiDB-lite"/>
    </source>
</evidence>
<dbReference type="InterPro" id="IPR023214">
    <property type="entry name" value="HAD_sf"/>
</dbReference>
<dbReference type="GO" id="GO:0006897">
    <property type="term" value="P:endocytosis"/>
    <property type="evidence" value="ECO:0007669"/>
    <property type="project" value="TreeGrafter"/>
</dbReference>
<feature type="region of interest" description="Disordered" evidence="1">
    <location>
        <begin position="1187"/>
        <end position="1235"/>
    </location>
</feature>
<dbReference type="SUPFAM" id="SSF56784">
    <property type="entry name" value="HAD-like"/>
    <property type="match status" value="1"/>
</dbReference>
<evidence type="ECO:0000313" key="2">
    <source>
        <dbReference type="EMBL" id="KAG9339230.1"/>
    </source>
</evidence>
<dbReference type="GO" id="GO:0140326">
    <property type="term" value="F:ATPase-coupled intramembrane lipid transporter activity"/>
    <property type="evidence" value="ECO:0007669"/>
    <property type="project" value="TreeGrafter"/>
</dbReference>
<dbReference type="GO" id="GO:0006890">
    <property type="term" value="P:retrograde vesicle-mediated transport, Golgi to endoplasmic reticulum"/>
    <property type="evidence" value="ECO:0007669"/>
    <property type="project" value="TreeGrafter"/>
</dbReference>
<dbReference type="Gene3D" id="3.40.1110.10">
    <property type="entry name" value="Calcium-transporting ATPase, cytoplasmic domain N"/>
    <property type="match status" value="1"/>
</dbReference>
<keyword evidence="3" id="KW-1185">Reference proteome</keyword>
<dbReference type="GO" id="GO:0000166">
    <property type="term" value="F:nucleotide binding"/>
    <property type="evidence" value="ECO:0007669"/>
    <property type="project" value="InterPro"/>
</dbReference>
<dbReference type="GO" id="GO:0005802">
    <property type="term" value="C:trans-Golgi network"/>
    <property type="evidence" value="ECO:0007669"/>
    <property type="project" value="TreeGrafter"/>
</dbReference>
<dbReference type="InterPro" id="IPR036412">
    <property type="entry name" value="HAD-like_sf"/>
</dbReference>
<proteinExistence type="predicted"/>
<dbReference type="PANTHER" id="PTHR24092:SF49">
    <property type="entry name" value="PHOSPHOLIPID-TRANSPORTING ATPASE IIA-RELATED"/>
    <property type="match status" value="1"/>
</dbReference>
<evidence type="ECO:0000313" key="3">
    <source>
        <dbReference type="Proteomes" id="UP000824540"/>
    </source>
</evidence>
<protein>
    <submittedName>
        <fullName evidence="2">Uncharacterized protein</fullName>
    </submittedName>
</protein>
<organism evidence="2 3">
    <name type="scientific">Albula glossodonta</name>
    <name type="common">roundjaw bonefish</name>
    <dbReference type="NCBI Taxonomy" id="121402"/>
    <lineage>
        <taxon>Eukaryota</taxon>
        <taxon>Metazoa</taxon>
        <taxon>Chordata</taxon>
        <taxon>Craniata</taxon>
        <taxon>Vertebrata</taxon>
        <taxon>Euteleostomi</taxon>
        <taxon>Actinopterygii</taxon>
        <taxon>Neopterygii</taxon>
        <taxon>Teleostei</taxon>
        <taxon>Albuliformes</taxon>
        <taxon>Albulidae</taxon>
        <taxon>Albula</taxon>
    </lineage>
</organism>
<dbReference type="PANTHER" id="PTHR24092">
    <property type="entry name" value="PROBABLE PHOSPHOLIPID-TRANSPORTING ATPASE"/>
    <property type="match status" value="1"/>
</dbReference>
<accession>A0A8T2NIX9</accession>
<reference evidence="2" key="1">
    <citation type="thesis" date="2021" institute="BYU ScholarsArchive" country="Provo, UT, USA">
        <title>Applications of and Algorithms for Genome Assembly and Genomic Analyses with an Emphasis on Marine Teleosts.</title>
        <authorList>
            <person name="Pickett B.D."/>
        </authorList>
    </citation>
    <scope>NUCLEOTIDE SEQUENCE</scope>
    <source>
        <strain evidence="2">HI-2016</strain>
    </source>
</reference>
<sequence length="1412" mass="153063">MEIEYRALDPWKRPGQKSEWAGPTLFPAWFVDVAGSVRGETNTSFDLFASPHTPRSSETNYSGNIRTSGLILRGPGTTFQTLLVGPNSRRRPSRILPAFPPLTGREKEPRLDPYSFGPPSVILNQTHPFMELSPTRTLTQNEMVFRRLHLGTVAYGMDSMDEVQSHVFSAYTQVRRTLSWPLSQCLPLHYCERLWALNFSSGKRPLTRSDNFCPPDTGGHRSRKLDYPVPQRGANECHSVARQTASPSHDLPASRAPPTTKVRKTISSRVHEAVKAIALVHNVTPVYESNGVTDQAEAEQHYEDACRVYQASSPDEASSPYEVDTYTCRVYQAFSLDERGKIHAVFRSVRWEGGMMGRHHSQGWGCANRCQEPRTAFFAAPAFEVLVSSTRRGPLEEATKTPCRKLCAARPKRAAVRRLIHFPAAKSRISLVCPVSISARPAAQMGHRCPKYIISQVSGLGGGGEGVGRLVVRVLSGGGRGGVEGRAVKGGSPQGPARTSSAQLAAISSQRQNPLFLWLLGEGHVLGLWGGWGTGEGLSSWPNNDLIIAAKPQKTAGAWLPSLDFVGGFTGQLGWGVGGDQVMRNRVAASYLLTALWDISRQWGPHPPTQTLLRHHDSVVLGPPGPVIKLSPSVPAPLSWGLPSGPAKHGGGKSKTHAIGRLVPPSPRCQPSTLPFDVIAPSASCEGWGLSGGPQDSADQPAVTLNPPGFNTMVSLVQWTESVGLTLVGRDQSSMQLRTPSGQILNFTILQIFPFTYESKRMGIIVREVTNLQRADDGLFSLADLQLSSLNLRKPGFAPGGVSYSLVQWCHTQVLEGRDESTGEITFYMKGADVVMAGIVQYNDWLEEECCGVITPRTDPPLISQEALRFLLHAQLHLAQKQSQVQLFSIVCVKDSPLNGGGGSRVVRAALALQCLGLGMHGGSSGLGPGVLHCVQALRLQWLRAWGPPLCAGSECGNMAREGLRVLVVSKKSLTEEQYQDFEVSCACKGERVAHARHRVSCDSPPGAREQKGFCVTAVVMSPDWGLDKEGLFQMQADVYIMEAQRPGLCQPYNSLPLFREYFFGKNQDGSLAGVGAVWGSYWDEIDKVCVEREGSSSDTESTLVSTRRIQFPKQACTSGYFGGGMQITLLAGLAGNNPSLPASAVTDPQHPKQPASNGIDTTKTRRKNTPSQVVKCHDSPLAMVPTVSSDQRIGPGVPVPPPGRSAAHNCVRGRAATSQQTSASRPPSDPTTCSQKKCSCWSLSSVSDKAEGELAQSLGWRPVSATQTHLGHTSVVKPIQLPGSVAWNDPLPARYVQAKLSVHDRSLKVATVIESLEMEMELLCLTGVEDQLQADVRPTLEILRNAGIKTYPTLEILRNAGIKVWMLTGDKLETATCTAKNAHLVTRNQDIHVFRPTPPPSFSCRAATAEG</sequence>
<dbReference type="GO" id="GO:0005886">
    <property type="term" value="C:plasma membrane"/>
    <property type="evidence" value="ECO:0007669"/>
    <property type="project" value="TreeGrafter"/>
</dbReference>
<dbReference type="GO" id="GO:0045332">
    <property type="term" value="P:phospholipid translocation"/>
    <property type="evidence" value="ECO:0007669"/>
    <property type="project" value="TreeGrafter"/>
</dbReference>
<name>A0A8T2NIX9_9TELE</name>
<feature type="compositionally biased region" description="Polar residues" evidence="1">
    <location>
        <begin position="1217"/>
        <end position="1235"/>
    </location>
</feature>
<dbReference type="Proteomes" id="UP000824540">
    <property type="component" value="Unassembled WGS sequence"/>
</dbReference>
<feature type="region of interest" description="Disordered" evidence="1">
    <location>
        <begin position="210"/>
        <end position="229"/>
    </location>
</feature>
<dbReference type="Gene3D" id="3.40.50.1000">
    <property type="entry name" value="HAD superfamily/HAD-like"/>
    <property type="match status" value="1"/>
</dbReference>
<gene>
    <name evidence="2" type="ORF">JZ751_023925</name>
</gene>
<feature type="region of interest" description="Disordered" evidence="1">
    <location>
        <begin position="242"/>
        <end position="262"/>
    </location>
</feature>
<dbReference type="OrthoDB" id="377733at2759"/>
<comment type="caution">
    <text evidence="2">The sequence shown here is derived from an EMBL/GenBank/DDBJ whole genome shotgun (WGS) entry which is preliminary data.</text>
</comment>